<name>A0A327QVE4_9BACT</name>
<dbReference type="AlphaFoldDB" id="A0A327QVE4"/>
<gene>
    <name evidence="1" type="ORF">LX64_00998</name>
</gene>
<evidence type="ECO:0000313" key="2">
    <source>
        <dbReference type="Proteomes" id="UP000249547"/>
    </source>
</evidence>
<dbReference type="EMBL" id="QLLL01000002">
    <property type="protein sequence ID" value="RAJ08350.1"/>
    <property type="molecule type" value="Genomic_DNA"/>
</dbReference>
<protein>
    <submittedName>
        <fullName evidence="1">Uncharacterized protein</fullName>
    </submittedName>
</protein>
<sequence length="69" mass="7741">MDSIPIPISYASLCIKHQDTLLKNTAALLNSCNVFWLLMTTTPQVILTHSHSSHIQTLKNHVNYNSTGY</sequence>
<organism evidence="1 2">
    <name type="scientific">Chitinophaga skermanii</name>
    <dbReference type="NCBI Taxonomy" id="331697"/>
    <lineage>
        <taxon>Bacteria</taxon>
        <taxon>Pseudomonadati</taxon>
        <taxon>Bacteroidota</taxon>
        <taxon>Chitinophagia</taxon>
        <taxon>Chitinophagales</taxon>
        <taxon>Chitinophagaceae</taxon>
        <taxon>Chitinophaga</taxon>
    </lineage>
</organism>
<proteinExistence type="predicted"/>
<evidence type="ECO:0000313" key="1">
    <source>
        <dbReference type="EMBL" id="RAJ08350.1"/>
    </source>
</evidence>
<accession>A0A327QVE4</accession>
<comment type="caution">
    <text evidence="1">The sequence shown here is derived from an EMBL/GenBank/DDBJ whole genome shotgun (WGS) entry which is preliminary data.</text>
</comment>
<reference evidence="1 2" key="1">
    <citation type="submission" date="2018-06" db="EMBL/GenBank/DDBJ databases">
        <title>Genomic Encyclopedia of Archaeal and Bacterial Type Strains, Phase II (KMG-II): from individual species to whole genera.</title>
        <authorList>
            <person name="Goeker M."/>
        </authorList>
    </citation>
    <scope>NUCLEOTIDE SEQUENCE [LARGE SCALE GENOMIC DNA]</scope>
    <source>
        <strain evidence="1 2">DSM 23857</strain>
    </source>
</reference>
<keyword evidence="2" id="KW-1185">Reference proteome</keyword>
<dbReference type="Proteomes" id="UP000249547">
    <property type="component" value="Unassembled WGS sequence"/>
</dbReference>